<dbReference type="InterPro" id="IPR001680">
    <property type="entry name" value="WD40_rpt"/>
</dbReference>
<evidence type="ECO:0000256" key="4">
    <source>
        <dbReference type="SAM" id="MobiDB-lite"/>
    </source>
</evidence>
<feature type="repeat" description="WD" evidence="3">
    <location>
        <begin position="740"/>
        <end position="767"/>
    </location>
</feature>
<feature type="repeat" description="WD" evidence="3">
    <location>
        <begin position="357"/>
        <end position="392"/>
    </location>
</feature>
<dbReference type="AlphaFoldDB" id="A0A9P7VB70"/>
<protein>
    <submittedName>
        <fullName evidence="5">Uncharacterized protein</fullName>
    </submittedName>
</protein>
<dbReference type="InterPro" id="IPR036322">
    <property type="entry name" value="WD40_repeat_dom_sf"/>
</dbReference>
<feature type="compositionally biased region" description="Low complexity" evidence="4">
    <location>
        <begin position="595"/>
        <end position="609"/>
    </location>
</feature>
<dbReference type="RefSeq" id="XP_043050408.1">
    <property type="nucleotide sequence ID" value="XM_043194657.1"/>
</dbReference>
<sequence>MSNSLNTPYNQFVIQLIGSTLREFGFDKLAQELNDTQNLLLNYKYTTPLNHPVTQRDVDGINQFYEYISRGEYLELANELDKELASDIIHRPLELLLLMAIDEAGDSGSKRVYLPLIKSCSHPEVAIKLIQYLLKRTYFLELVLLYVVQSKSTSDFPQRSIEYSGPFLQEEGPLDAQFLVSYIKDNLLSQLEVFHPPTKGNLLSKCKSLFPHELLSTLAKSESEYVKLSSLILRCESSSLLEVVDLIFNQDYLLLTNTTYNNTVNIFDQLRTILRSKCLHQIFTFNKHYSQFSIPEGFMSQIIDQAVKYQHYKNPYYLPPRQKLNIEYPLLIPPPILDPANSDSLKRSFPDKLIHTLDLHTNEVWFTKFSPSGRYLATASADGRVILYNVRNEFKQLAVLESNSKLDQSRFVSNDIPNSEVFQLSSTPSHILYCCWDPTEEFIVTVGLNTLVRVWYVGLKKHLNDTPKRITRSSTLSTETVNPRLASCFILGPNIRVWTAEFLPASSQATVPEFIVGSPDKALRAFDVNGKLIFDFYVDTDENSDLAILEEGDSMSSHDYNNSGRGSNGGNLPPTESANSHVKVTNRISSPNRTNNSGGSSQPNSSSEGIKFKDGESGDSNGLLSQFNRVNDLSITPCGTFLVTITANKQIDFFTLPQDMEDATQTTRKLFSLTLTDRLTLCSISHSGKYLLVNLKELYVWDILKLPEKPVLVRRLVGHSQDMNIVRSLFGYLSDEGQGPQEQLVLSGSEHGNVYIWKIKTGELISRVKAHCGLCNSVDWNLYGDVLDESTDSGRFWCSVGDDKLVKIWG</sequence>
<dbReference type="PROSITE" id="PS50294">
    <property type="entry name" value="WD_REPEATS_REGION"/>
    <property type="match status" value="1"/>
</dbReference>
<keyword evidence="2" id="KW-0677">Repeat</keyword>
<dbReference type="InterPro" id="IPR015943">
    <property type="entry name" value="WD40/YVTN_repeat-like_dom_sf"/>
</dbReference>
<accession>A0A9P7VB70</accession>
<dbReference type="PANTHER" id="PTHR22838">
    <property type="entry name" value="WD REPEAT PROTEIN 26-RELATED"/>
    <property type="match status" value="1"/>
</dbReference>
<gene>
    <name evidence="5" type="ORF">KQ657_003967</name>
</gene>
<evidence type="ECO:0000256" key="3">
    <source>
        <dbReference type="PROSITE-ProRule" id="PRU00221"/>
    </source>
</evidence>
<dbReference type="GO" id="GO:0043161">
    <property type="term" value="P:proteasome-mediated ubiquitin-dependent protein catabolic process"/>
    <property type="evidence" value="ECO:0007669"/>
    <property type="project" value="TreeGrafter"/>
</dbReference>
<dbReference type="InterPro" id="IPR051350">
    <property type="entry name" value="WD_repeat-ST_regulator"/>
</dbReference>
<organism evidence="5 6">
    <name type="scientific">Scheffersomyces spartinae</name>
    <dbReference type="NCBI Taxonomy" id="45513"/>
    <lineage>
        <taxon>Eukaryota</taxon>
        <taxon>Fungi</taxon>
        <taxon>Dikarya</taxon>
        <taxon>Ascomycota</taxon>
        <taxon>Saccharomycotina</taxon>
        <taxon>Pichiomycetes</taxon>
        <taxon>Debaryomycetaceae</taxon>
        <taxon>Scheffersomyces</taxon>
    </lineage>
</organism>
<dbReference type="Pfam" id="PF00400">
    <property type="entry name" value="WD40"/>
    <property type="match status" value="2"/>
</dbReference>
<evidence type="ECO:0000256" key="2">
    <source>
        <dbReference type="ARBA" id="ARBA00022737"/>
    </source>
</evidence>
<evidence type="ECO:0000256" key="1">
    <source>
        <dbReference type="ARBA" id="ARBA00022574"/>
    </source>
</evidence>
<dbReference type="SUPFAM" id="SSF50978">
    <property type="entry name" value="WD40 repeat-like"/>
    <property type="match status" value="1"/>
</dbReference>
<dbReference type="SMART" id="SM00320">
    <property type="entry name" value="WD40"/>
    <property type="match status" value="6"/>
</dbReference>
<dbReference type="Proteomes" id="UP000790833">
    <property type="component" value="Unassembled WGS sequence"/>
</dbReference>
<dbReference type="EMBL" id="JAHMUF010000005">
    <property type="protein sequence ID" value="KAG7194861.1"/>
    <property type="molecule type" value="Genomic_DNA"/>
</dbReference>
<dbReference type="PANTHER" id="PTHR22838:SF0">
    <property type="entry name" value="WD REPEAT-CONTAINING PROTEIN 26"/>
    <property type="match status" value="1"/>
</dbReference>
<dbReference type="GO" id="GO:0034657">
    <property type="term" value="C:GID complex"/>
    <property type="evidence" value="ECO:0007669"/>
    <property type="project" value="TreeGrafter"/>
</dbReference>
<feature type="region of interest" description="Disordered" evidence="4">
    <location>
        <begin position="554"/>
        <end position="615"/>
    </location>
</feature>
<dbReference type="OrthoDB" id="972532at2759"/>
<keyword evidence="1 3" id="KW-0853">WD repeat</keyword>
<dbReference type="Gene3D" id="2.130.10.10">
    <property type="entry name" value="YVTN repeat-like/Quinoprotein amine dehydrogenase"/>
    <property type="match status" value="2"/>
</dbReference>
<proteinExistence type="predicted"/>
<keyword evidence="6" id="KW-1185">Reference proteome</keyword>
<comment type="caution">
    <text evidence="5">The sequence shown here is derived from an EMBL/GenBank/DDBJ whole genome shotgun (WGS) entry which is preliminary data.</text>
</comment>
<evidence type="ECO:0000313" key="5">
    <source>
        <dbReference type="EMBL" id="KAG7194861.1"/>
    </source>
</evidence>
<dbReference type="PROSITE" id="PS50082">
    <property type="entry name" value="WD_REPEATS_2"/>
    <property type="match status" value="2"/>
</dbReference>
<feature type="compositionally biased region" description="Polar residues" evidence="4">
    <location>
        <begin position="574"/>
        <end position="594"/>
    </location>
</feature>
<reference evidence="5" key="1">
    <citation type="submission" date="2021-03" db="EMBL/GenBank/DDBJ databases">
        <authorList>
            <person name="Palmer J.M."/>
        </authorList>
    </citation>
    <scope>NUCLEOTIDE SEQUENCE</scope>
    <source>
        <strain evidence="5">ARV_011</strain>
    </source>
</reference>
<dbReference type="GeneID" id="66117341"/>
<evidence type="ECO:0000313" key="6">
    <source>
        <dbReference type="Proteomes" id="UP000790833"/>
    </source>
</evidence>
<name>A0A9P7VB70_9ASCO</name>